<dbReference type="RefSeq" id="WP_188242919.1">
    <property type="nucleotide sequence ID" value="NZ_JABTCF010000003.1"/>
</dbReference>
<evidence type="ECO:0000313" key="2">
    <source>
        <dbReference type="EMBL" id="MBD0777385.1"/>
    </source>
</evidence>
<keyword evidence="3" id="KW-1185">Reference proteome</keyword>
<dbReference type="SUPFAM" id="SSF51658">
    <property type="entry name" value="Xylose isomerase-like"/>
    <property type="match status" value="1"/>
</dbReference>
<name>A0ABR7UZ84_9FLAO</name>
<accession>A0ABR7UZ84</accession>
<keyword evidence="2" id="KW-0413">Isomerase</keyword>
<evidence type="ECO:0000313" key="3">
    <source>
        <dbReference type="Proteomes" id="UP001166021"/>
    </source>
</evidence>
<dbReference type="InterPro" id="IPR050312">
    <property type="entry name" value="IolE/XylAMocC-like"/>
</dbReference>
<protein>
    <submittedName>
        <fullName evidence="2">Sugar phosphate isomerase/epimerase</fullName>
    </submittedName>
</protein>
<dbReference type="PANTHER" id="PTHR12110">
    <property type="entry name" value="HYDROXYPYRUVATE ISOMERASE"/>
    <property type="match status" value="1"/>
</dbReference>
<dbReference type="Pfam" id="PF01261">
    <property type="entry name" value="AP_endonuc_2"/>
    <property type="match status" value="1"/>
</dbReference>
<proteinExistence type="predicted"/>
<comment type="caution">
    <text evidence="2">The sequence shown here is derived from an EMBL/GenBank/DDBJ whole genome shotgun (WGS) entry which is preliminary data.</text>
</comment>
<feature type="domain" description="Xylose isomerase-like TIM barrel" evidence="1">
    <location>
        <begin position="37"/>
        <end position="303"/>
    </location>
</feature>
<evidence type="ECO:0000259" key="1">
    <source>
        <dbReference type="Pfam" id="PF01261"/>
    </source>
</evidence>
<reference evidence="2" key="1">
    <citation type="submission" date="2020-05" db="EMBL/GenBank/DDBJ databases">
        <title>The draft genome sequence of Maribacter sp. ANRC-HE7.</title>
        <authorList>
            <person name="Mu L."/>
        </authorList>
    </citation>
    <scope>NUCLEOTIDE SEQUENCE</scope>
    <source>
        <strain evidence="2">ANRC-HE7</strain>
    </source>
</reference>
<dbReference type="InterPro" id="IPR013022">
    <property type="entry name" value="Xyl_isomerase-like_TIM-brl"/>
</dbReference>
<dbReference type="InterPro" id="IPR036237">
    <property type="entry name" value="Xyl_isomerase-like_sf"/>
</dbReference>
<dbReference type="Gene3D" id="3.20.20.150">
    <property type="entry name" value="Divalent-metal-dependent TIM barrel enzymes"/>
    <property type="match status" value="1"/>
</dbReference>
<gene>
    <name evidence="2" type="ORF">HPE56_06240</name>
</gene>
<dbReference type="GO" id="GO:0016853">
    <property type="term" value="F:isomerase activity"/>
    <property type="evidence" value="ECO:0007669"/>
    <property type="project" value="UniProtKB-KW"/>
</dbReference>
<dbReference type="EMBL" id="JABTCF010000003">
    <property type="protein sequence ID" value="MBD0777385.1"/>
    <property type="molecule type" value="Genomic_DNA"/>
</dbReference>
<organism evidence="2 3">
    <name type="scientific">Maribacter aquimaris</name>
    <dbReference type="NCBI Taxonomy" id="2737171"/>
    <lineage>
        <taxon>Bacteria</taxon>
        <taxon>Pseudomonadati</taxon>
        <taxon>Bacteroidota</taxon>
        <taxon>Flavobacteriia</taxon>
        <taxon>Flavobacteriales</taxon>
        <taxon>Flavobacteriaceae</taxon>
        <taxon>Maribacter</taxon>
    </lineage>
</organism>
<dbReference type="Proteomes" id="UP001166021">
    <property type="component" value="Unassembled WGS sequence"/>
</dbReference>
<sequence length="312" mass="35314">MEIKSKRISQKITCAYLYTISKYGYPPKVENTTAHIREMASLGFSSIELEGIGHANIEYLYQNQKDIVQQVEELGLEVPVFCIVLPEMSAFDHEVRQKQLRYFEQGCEIAKALGAEGVLDNGPLPPYNYPSDMPIQRHYTGDQLYGLPLPENLEWETYWKGLATTYSDACDIADKYGLKYHLHPCEGSLVSNTDGFENFARIVDRKNLVFNLDTANQFFLKDNLALCSLRLANKISYIHISDNTGSQLGHLMPGSGDVHWDSFFQSLKKTGFSGRFGIDIGGAESNVGNLDKTYSETALWLEKQIEKHQLFQ</sequence>